<dbReference type="UniPathway" id="UPA00915"/>
<dbReference type="InterPro" id="IPR014031">
    <property type="entry name" value="Ketoacyl_synth_C"/>
</dbReference>
<comment type="similarity">
    <text evidence="2 4">Belongs to the thiolase-like superfamily. Beta-ketoacyl-ACP synthases family.</text>
</comment>
<dbReference type="SMART" id="SM00825">
    <property type="entry name" value="PKS_KS"/>
    <property type="match status" value="1"/>
</dbReference>
<proteinExistence type="inferred from homology"/>
<dbReference type="Proteomes" id="UP000515512">
    <property type="component" value="Chromosome"/>
</dbReference>
<evidence type="ECO:0000313" key="7">
    <source>
        <dbReference type="Proteomes" id="UP000515512"/>
    </source>
</evidence>
<dbReference type="Pfam" id="PF00109">
    <property type="entry name" value="ketoacyl-synt"/>
    <property type="match status" value="1"/>
</dbReference>
<dbReference type="PANTHER" id="PTHR11712">
    <property type="entry name" value="POLYKETIDE SYNTHASE-RELATED"/>
    <property type="match status" value="1"/>
</dbReference>
<dbReference type="AlphaFoldDB" id="A0A7D6VDX7"/>
<evidence type="ECO:0000256" key="3">
    <source>
        <dbReference type="ARBA" id="ARBA00022679"/>
    </source>
</evidence>
<keyword evidence="3 4" id="KW-0808">Transferase</keyword>
<organism evidence="6 7">
    <name type="scientific">Nocardia huaxiensis</name>
    <dbReference type="NCBI Taxonomy" id="2755382"/>
    <lineage>
        <taxon>Bacteria</taxon>
        <taxon>Bacillati</taxon>
        <taxon>Actinomycetota</taxon>
        <taxon>Actinomycetes</taxon>
        <taxon>Mycobacteriales</taxon>
        <taxon>Nocardiaceae</taxon>
        <taxon>Nocardia</taxon>
    </lineage>
</organism>
<dbReference type="PROSITE" id="PS00606">
    <property type="entry name" value="KS3_1"/>
    <property type="match status" value="1"/>
</dbReference>
<comment type="pathway">
    <text evidence="1">Lipid metabolism; mycolic acid biosynthesis.</text>
</comment>
<sequence>MSQNAIRNRAVITGIGAVTGYGWGREALWNGLLSGKPAARLHSGYGPDQDQDWWAALIPEGGDPDLTGSKFLRALLSATREAVADARDRGWQPGRTVGLIHAIVLGDAYDWGDWHRTGRWTRRTRDYLPLLPSTPISMIMQENGFHGPAMNVTSACSSGNAALITAKMWLDSGFADDVVCVTTDLSCAPEQIDHFERMGAAVVDADPLDASRPFQEGSRGFSFGEASVAFVVSRDAENPYAGILGGAMTNDAHHVISVDPGHERILECVRRALTFSGVTADEVRYYNTHGPGTDQCTEAELSVHEHIFDGRPHLYAIKPLAGHCQAASAGVEIAAAALGYERGVIPSAPIVAPAHPNLLDGTTPFEGGLTIKVSLGMGGNNSAVVLGAA</sequence>
<reference evidence="6 7" key="1">
    <citation type="submission" date="2020-07" db="EMBL/GenBank/DDBJ databases">
        <authorList>
            <person name="Zhuang K."/>
            <person name="Ran Y."/>
        </authorList>
    </citation>
    <scope>NUCLEOTIDE SEQUENCE [LARGE SCALE GENOMIC DNA]</scope>
    <source>
        <strain evidence="6 7">WCH-YHL-001</strain>
    </source>
</reference>
<protein>
    <submittedName>
        <fullName evidence="6">3-oxoacyl-ACP synthase</fullName>
    </submittedName>
</protein>
<feature type="domain" description="Ketosynthase family 3 (KS3)" evidence="5">
    <location>
        <begin position="7"/>
        <end position="388"/>
    </location>
</feature>
<dbReference type="PROSITE" id="PS52004">
    <property type="entry name" value="KS3_2"/>
    <property type="match status" value="1"/>
</dbReference>
<dbReference type="InterPro" id="IPR016039">
    <property type="entry name" value="Thiolase-like"/>
</dbReference>
<dbReference type="EMBL" id="CP059399">
    <property type="protein sequence ID" value="QLY32242.1"/>
    <property type="molecule type" value="Genomic_DNA"/>
</dbReference>
<dbReference type="InterPro" id="IPR018201">
    <property type="entry name" value="Ketoacyl_synth_AS"/>
</dbReference>
<dbReference type="Gene3D" id="3.40.47.10">
    <property type="match status" value="1"/>
</dbReference>
<dbReference type="InterPro" id="IPR014030">
    <property type="entry name" value="Ketoacyl_synth_N"/>
</dbReference>
<dbReference type="InterPro" id="IPR020841">
    <property type="entry name" value="PKS_Beta-ketoAc_synthase_dom"/>
</dbReference>
<keyword evidence="7" id="KW-1185">Reference proteome</keyword>
<dbReference type="SUPFAM" id="SSF53901">
    <property type="entry name" value="Thiolase-like"/>
    <property type="match status" value="1"/>
</dbReference>
<gene>
    <name evidence="6" type="ORF">H0264_08225</name>
</gene>
<dbReference type="InterPro" id="IPR000794">
    <property type="entry name" value="Beta-ketoacyl_synthase"/>
</dbReference>
<name>A0A7D6VDX7_9NOCA</name>
<dbReference type="GO" id="GO:0006633">
    <property type="term" value="P:fatty acid biosynthetic process"/>
    <property type="evidence" value="ECO:0007669"/>
    <property type="project" value="InterPro"/>
</dbReference>
<dbReference type="Pfam" id="PF02801">
    <property type="entry name" value="Ketoacyl-synt_C"/>
    <property type="match status" value="1"/>
</dbReference>
<dbReference type="GO" id="GO:0004315">
    <property type="term" value="F:3-oxoacyl-[acyl-carrier-protein] synthase activity"/>
    <property type="evidence" value="ECO:0007669"/>
    <property type="project" value="InterPro"/>
</dbReference>
<evidence type="ECO:0000256" key="2">
    <source>
        <dbReference type="ARBA" id="ARBA00008467"/>
    </source>
</evidence>
<evidence type="ECO:0000256" key="4">
    <source>
        <dbReference type="RuleBase" id="RU003694"/>
    </source>
</evidence>
<dbReference type="PANTHER" id="PTHR11712:SF347">
    <property type="entry name" value="BETA KETOACYL-ACYL CARRIER PROTEIN SYNTHASE"/>
    <property type="match status" value="1"/>
</dbReference>
<evidence type="ECO:0000313" key="6">
    <source>
        <dbReference type="EMBL" id="QLY32242.1"/>
    </source>
</evidence>
<evidence type="ECO:0000259" key="5">
    <source>
        <dbReference type="PROSITE" id="PS52004"/>
    </source>
</evidence>
<dbReference type="RefSeq" id="WP_181583414.1">
    <property type="nucleotide sequence ID" value="NZ_CP059399.1"/>
</dbReference>
<evidence type="ECO:0000256" key="1">
    <source>
        <dbReference type="ARBA" id="ARBA00004796"/>
    </source>
</evidence>
<dbReference type="KEGG" id="nhu:H0264_08225"/>
<accession>A0A7D6VDX7</accession>